<accession>A0A0A9B6P2</accession>
<reference evidence="2" key="2">
    <citation type="journal article" date="2015" name="Data Brief">
        <title>Shoot transcriptome of the giant reed, Arundo donax.</title>
        <authorList>
            <person name="Barrero R.A."/>
            <person name="Guerrero F.D."/>
            <person name="Moolhuijzen P."/>
            <person name="Goolsby J.A."/>
            <person name="Tidwell J."/>
            <person name="Bellgard S.E."/>
            <person name="Bellgard M.I."/>
        </authorList>
    </citation>
    <scope>NUCLEOTIDE SEQUENCE</scope>
    <source>
        <tissue evidence="2">Shoot tissue taken approximately 20 cm above the soil surface</tissue>
    </source>
</reference>
<feature type="compositionally biased region" description="Basic and acidic residues" evidence="1">
    <location>
        <begin position="1"/>
        <end position="15"/>
    </location>
</feature>
<reference evidence="2" key="1">
    <citation type="submission" date="2014-09" db="EMBL/GenBank/DDBJ databases">
        <authorList>
            <person name="Magalhaes I.L.F."/>
            <person name="Oliveira U."/>
            <person name="Santos F.R."/>
            <person name="Vidigal T.H.D.A."/>
            <person name="Brescovit A.D."/>
            <person name="Santos A.J."/>
        </authorList>
    </citation>
    <scope>NUCLEOTIDE SEQUENCE</scope>
    <source>
        <tissue evidence="2">Shoot tissue taken approximately 20 cm above the soil surface</tissue>
    </source>
</reference>
<organism evidence="2">
    <name type="scientific">Arundo donax</name>
    <name type="common">Giant reed</name>
    <name type="synonym">Donax arundinaceus</name>
    <dbReference type="NCBI Taxonomy" id="35708"/>
    <lineage>
        <taxon>Eukaryota</taxon>
        <taxon>Viridiplantae</taxon>
        <taxon>Streptophyta</taxon>
        <taxon>Embryophyta</taxon>
        <taxon>Tracheophyta</taxon>
        <taxon>Spermatophyta</taxon>
        <taxon>Magnoliopsida</taxon>
        <taxon>Liliopsida</taxon>
        <taxon>Poales</taxon>
        <taxon>Poaceae</taxon>
        <taxon>PACMAD clade</taxon>
        <taxon>Arundinoideae</taxon>
        <taxon>Arundineae</taxon>
        <taxon>Arundo</taxon>
    </lineage>
</organism>
<dbReference type="AlphaFoldDB" id="A0A0A9B6P2"/>
<name>A0A0A9B6P2_ARUDO</name>
<sequence>MEYRQGDNSMPKRDALQPPPS</sequence>
<dbReference type="EMBL" id="GBRH01238271">
    <property type="protein sequence ID" value="JAD59624.1"/>
    <property type="molecule type" value="Transcribed_RNA"/>
</dbReference>
<evidence type="ECO:0000313" key="2">
    <source>
        <dbReference type="EMBL" id="JAD59624.1"/>
    </source>
</evidence>
<proteinExistence type="predicted"/>
<evidence type="ECO:0000256" key="1">
    <source>
        <dbReference type="SAM" id="MobiDB-lite"/>
    </source>
</evidence>
<feature type="region of interest" description="Disordered" evidence="1">
    <location>
        <begin position="1"/>
        <end position="21"/>
    </location>
</feature>
<protein>
    <submittedName>
        <fullName evidence="2">Uncharacterized protein</fullName>
    </submittedName>
</protein>